<keyword evidence="2" id="KW-1185">Reference proteome</keyword>
<dbReference type="Proteomes" id="UP001242368">
    <property type="component" value="Unassembled WGS sequence"/>
</dbReference>
<proteinExistence type="predicted"/>
<name>A0ABT8D384_9FLAO</name>
<comment type="caution">
    <text evidence="1">The sequence shown here is derived from an EMBL/GenBank/DDBJ whole genome shotgun (WGS) entry which is preliminary data.</text>
</comment>
<dbReference type="EMBL" id="JAUFQU010000083">
    <property type="protein sequence ID" value="MDN3710322.1"/>
    <property type="molecule type" value="Genomic_DNA"/>
</dbReference>
<sequence>MEINKKLDLDLSEKYQNAAQEISKKINIAKVNLDLKYWRK</sequence>
<protein>
    <submittedName>
        <fullName evidence="1">Uncharacterized protein</fullName>
    </submittedName>
</protein>
<gene>
    <name evidence="1" type="ORF">QW060_26195</name>
</gene>
<evidence type="ECO:0000313" key="2">
    <source>
        <dbReference type="Proteomes" id="UP001242368"/>
    </source>
</evidence>
<dbReference type="RefSeq" id="WP_290365519.1">
    <property type="nucleotide sequence ID" value="NZ_JAUFQU010000083.1"/>
</dbReference>
<accession>A0ABT8D384</accession>
<organism evidence="1 2">
    <name type="scientific">Paenimyroides ceti</name>
    <dbReference type="NCBI Taxonomy" id="395087"/>
    <lineage>
        <taxon>Bacteria</taxon>
        <taxon>Pseudomonadati</taxon>
        <taxon>Bacteroidota</taxon>
        <taxon>Flavobacteriia</taxon>
        <taxon>Flavobacteriales</taxon>
        <taxon>Flavobacteriaceae</taxon>
        <taxon>Paenimyroides</taxon>
    </lineage>
</organism>
<evidence type="ECO:0000313" key="1">
    <source>
        <dbReference type="EMBL" id="MDN3710322.1"/>
    </source>
</evidence>
<reference evidence="2" key="1">
    <citation type="journal article" date="2019" name="Int. J. Syst. Evol. Microbiol.">
        <title>The Global Catalogue of Microorganisms (GCM) 10K type strain sequencing project: providing services to taxonomists for standard genome sequencing and annotation.</title>
        <authorList>
            <consortium name="The Broad Institute Genomics Platform"/>
            <consortium name="The Broad Institute Genome Sequencing Center for Infectious Disease"/>
            <person name="Wu L."/>
            <person name="Ma J."/>
        </authorList>
    </citation>
    <scope>NUCLEOTIDE SEQUENCE [LARGE SCALE GENOMIC DNA]</scope>
    <source>
        <strain evidence="2">CECT 7184</strain>
    </source>
</reference>